<comment type="caution">
    <text evidence="1">The sequence shown here is derived from an EMBL/GenBank/DDBJ whole genome shotgun (WGS) entry which is preliminary data.</text>
</comment>
<feature type="non-terminal residue" evidence="1">
    <location>
        <position position="1"/>
    </location>
</feature>
<organism evidence="1">
    <name type="scientific">marine sediment metagenome</name>
    <dbReference type="NCBI Taxonomy" id="412755"/>
    <lineage>
        <taxon>unclassified sequences</taxon>
        <taxon>metagenomes</taxon>
        <taxon>ecological metagenomes</taxon>
    </lineage>
</organism>
<reference evidence="1" key="1">
    <citation type="journal article" date="2014" name="Front. Microbiol.">
        <title>High frequency of phylogenetically diverse reductive dehalogenase-homologous genes in deep subseafloor sedimentary metagenomes.</title>
        <authorList>
            <person name="Kawai M."/>
            <person name="Futagami T."/>
            <person name="Toyoda A."/>
            <person name="Takaki Y."/>
            <person name="Nishi S."/>
            <person name="Hori S."/>
            <person name="Arai W."/>
            <person name="Tsubouchi T."/>
            <person name="Morono Y."/>
            <person name="Uchiyama I."/>
            <person name="Ito T."/>
            <person name="Fujiyama A."/>
            <person name="Inagaki F."/>
            <person name="Takami H."/>
        </authorList>
    </citation>
    <scope>NUCLEOTIDE SEQUENCE</scope>
    <source>
        <strain evidence="1">Expedition CK06-06</strain>
    </source>
</reference>
<name>X1FUK0_9ZZZZ</name>
<gene>
    <name evidence="1" type="ORF">S03H2_37408</name>
</gene>
<sequence length="42" mass="4813">YIKANHQIKITVLMQLKGFGTPHLQPLEEMMGLEINWTDLGC</sequence>
<protein>
    <submittedName>
        <fullName evidence="1">Uncharacterized protein</fullName>
    </submittedName>
</protein>
<evidence type="ECO:0000313" key="1">
    <source>
        <dbReference type="EMBL" id="GAH48692.1"/>
    </source>
</evidence>
<dbReference type="EMBL" id="BARU01023024">
    <property type="protein sequence ID" value="GAH48692.1"/>
    <property type="molecule type" value="Genomic_DNA"/>
</dbReference>
<proteinExistence type="predicted"/>
<accession>X1FUK0</accession>
<dbReference type="AlphaFoldDB" id="X1FUK0"/>